<dbReference type="SUPFAM" id="SSF56935">
    <property type="entry name" value="Porins"/>
    <property type="match status" value="1"/>
</dbReference>
<gene>
    <name evidence="11" type="ORF">OBE_04355</name>
</gene>
<sequence>DMNGTFSWTPSINESEPMSPADQSVGKQLPYVPEFSATVTGRLSWRTWSLLYKWCYYSQRYTMSSNDYTLTGYLPPYFMNNVTLEKQLSFRWADLSLKGSINNLFDEEYLSVLSRPMPGINFEIFIGITPKFGKNKNSKR</sequence>
<evidence type="ECO:0000256" key="7">
    <source>
        <dbReference type="ARBA" id="ARBA00023170"/>
    </source>
</evidence>
<dbReference type="Pfam" id="PF00593">
    <property type="entry name" value="TonB_dep_Rec_b-barrel"/>
    <property type="match status" value="1"/>
</dbReference>
<protein>
    <submittedName>
        <fullName evidence="11">TonB-dependent outer membrane receptor</fullName>
    </submittedName>
</protein>
<evidence type="ECO:0000256" key="4">
    <source>
        <dbReference type="ARBA" id="ARBA00022729"/>
    </source>
</evidence>
<evidence type="ECO:0000256" key="3">
    <source>
        <dbReference type="ARBA" id="ARBA00022692"/>
    </source>
</evidence>
<dbReference type="InterPro" id="IPR036942">
    <property type="entry name" value="Beta-barrel_TonB_sf"/>
</dbReference>
<evidence type="ECO:0000256" key="8">
    <source>
        <dbReference type="ARBA" id="ARBA00023237"/>
    </source>
</evidence>
<dbReference type="EMBL" id="AJWZ01002948">
    <property type="protein sequence ID" value="EKC69554.1"/>
    <property type="molecule type" value="Genomic_DNA"/>
</dbReference>
<accession>K1TPN6</accession>
<evidence type="ECO:0000256" key="2">
    <source>
        <dbReference type="ARBA" id="ARBA00022448"/>
    </source>
</evidence>
<dbReference type="PROSITE" id="PS52016">
    <property type="entry name" value="TONB_DEPENDENT_REC_3"/>
    <property type="match status" value="1"/>
</dbReference>
<feature type="domain" description="TonB-dependent receptor-like beta-barrel" evidence="10">
    <location>
        <begin position="3"/>
        <end position="104"/>
    </location>
</feature>
<comment type="subcellular location">
    <subcellularLocation>
        <location evidence="1">Cell outer membrane</location>
        <topology evidence="1">Multi-pass membrane protein</topology>
    </subcellularLocation>
</comment>
<evidence type="ECO:0000256" key="6">
    <source>
        <dbReference type="ARBA" id="ARBA00023136"/>
    </source>
</evidence>
<evidence type="ECO:0000259" key="10">
    <source>
        <dbReference type="Pfam" id="PF00593"/>
    </source>
</evidence>
<dbReference type="AlphaFoldDB" id="K1TPN6"/>
<evidence type="ECO:0000313" key="11">
    <source>
        <dbReference type="EMBL" id="EKC69554.1"/>
    </source>
</evidence>
<organism evidence="11">
    <name type="scientific">human gut metagenome</name>
    <dbReference type="NCBI Taxonomy" id="408170"/>
    <lineage>
        <taxon>unclassified sequences</taxon>
        <taxon>metagenomes</taxon>
        <taxon>organismal metagenomes</taxon>
    </lineage>
</organism>
<feature type="region of interest" description="Disordered" evidence="9">
    <location>
        <begin position="1"/>
        <end position="25"/>
    </location>
</feature>
<dbReference type="PANTHER" id="PTHR30069">
    <property type="entry name" value="TONB-DEPENDENT OUTER MEMBRANE RECEPTOR"/>
    <property type="match status" value="1"/>
</dbReference>
<evidence type="ECO:0000256" key="9">
    <source>
        <dbReference type="SAM" id="MobiDB-lite"/>
    </source>
</evidence>
<dbReference type="Gene3D" id="2.40.170.20">
    <property type="entry name" value="TonB-dependent receptor, beta-barrel domain"/>
    <property type="match status" value="1"/>
</dbReference>
<keyword evidence="4" id="KW-0732">Signal</keyword>
<reference evidence="11" key="1">
    <citation type="journal article" date="2013" name="Environ. Microbiol.">
        <title>Microbiota from the distal guts of lean and obese adolescents exhibit partial functional redundancy besides clear differences in community structure.</title>
        <authorList>
            <person name="Ferrer M."/>
            <person name="Ruiz A."/>
            <person name="Lanza F."/>
            <person name="Haange S.B."/>
            <person name="Oberbach A."/>
            <person name="Till H."/>
            <person name="Bargiela R."/>
            <person name="Campoy C."/>
            <person name="Segura M.T."/>
            <person name="Richter M."/>
            <person name="von Bergen M."/>
            <person name="Seifert J."/>
            <person name="Suarez A."/>
        </authorList>
    </citation>
    <scope>NUCLEOTIDE SEQUENCE</scope>
</reference>
<keyword evidence="3" id="KW-0812">Transmembrane</keyword>
<proteinExistence type="predicted"/>
<name>K1TPN6_9ZZZZ</name>
<keyword evidence="7 11" id="KW-0675">Receptor</keyword>
<dbReference type="InterPro" id="IPR039426">
    <property type="entry name" value="TonB-dep_rcpt-like"/>
</dbReference>
<keyword evidence="8" id="KW-0998">Cell outer membrane</keyword>
<keyword evidence="5" id="KW-0798">TonB box</keyword>
<feature type="non-terminal residue" evidence="11">
    <location>
        <position position="1"/>
    </location>
</feature>
<dbReference type="InterPro" id="IPR000531">
    <property type="entry name" value="Beta-barrel_TonB"/>
</dbReference>
<dbReference type="GO" id="GO:0009279">
    <property type="term" value="C:cell outer membrane"/>
    <property type="evidence" value="ECO:0007669"/>
    <property type="project" value="UniProtKB-SubCell"/>
</dbReference>
<evidence type="ECO:0000256" key="5">
    <source>
        <dbReference type="ARBA" id="ARBA00023077"/>
    </source>
</evidence>
<keyword evidence="2" id="KW-0813">Transport</keyword>
<dbReference type="PANTHER" id="PTHR30069:SF29">
    <property type="entry name" value="HEMOGLOBIN AND HEMOGLOBIN-HAPTOGLOBIN-BINDING PROTEIN 1-RELATED"/>
    <property type="match status" value="1"/>
</dbReference>
<evidence type="ECO:0000256" key="1">
    <source>
        <dbReference type="ARBA" id="ARBA00004571"/>
    </source>
</evidence>
<dbReference type="GO" id="GO:0044718">
    <property type="term" value="P:siderophore transmembrane transport"/>
    <property type="evidence" value="ECO:0007669"/>
    <property type="project" value="TreeGrafter"/>
</dbReference>
<dbReference type="GO" id="GO:0015344">
    <property type="term" value="F:siderophore uptake transmembrane transporter activity"/>
    <property type="evidence" value="ECO:0007669"/>
    <property type="project" value="TreeGrafter"/>
</dbReference>
<comment type="caution">
    <text evidence="11">The sequence shown here is derived from an EMBL/GenBank/DDBJ whole genome shotgun (WGS) entry which is preliminary data.</text>
</comment>
<keyword evidence="6" id="KW-0472">Membrane</keyword>